<dbReference type="Pfam" id="PF13649">
    <property type="entry name" value="Methyltransf_25"/>
    <property type="match status" value="1"/>
</dbReference>
<feature type="domain" description="Methyltransferase" evidence="1">
    <location>
        <begin position="48"/>
        <end position="136"/>
    </location>
</feature>
<dbReference type="Gene3D" id="3.40.50.150">
    <property type="entry name" value="Vaccinia Virus protein VP39"/>
    <property type="match status" value="1"/>
</dbReference>
<dbReference type="RefSeq" id="WP_106759169.1">
    <property type="nucleotide sequence ID" value="NZ_PXWF02000274.1"/>
</dbReference>
<keyword evidence="2" id="KW-0808">Transferase</keyword>
<comment type="caution">
    <text evidence="2">The sequence shown here is derived from an EMBL/GenBank/DDBJ whole genome shotgun (WGS) entry which is preliminary data.</text>
</comment>
<dbReference type="GO" id="GO:0016274">
    <property type="term" value="F:protein-arginine N-methyltransferase activity"/>
    <property type="evidence" value="ECO:0007669"/>
    <property type="project" value="InterPro"/>
</dbReference>
<dbReference type="GO" id="GO:0032259">
    <property type="term" value="P:methylation"/>
    <property type="evidence" value="ECO:0007669"/>
    <property type="project" value="UniProtKB-KW"/>
</dbReference>
<dbReference type="AlphaFoldDB" id="A0A2U2HG77"/>
<dbReference type="EMBL" id="PXWF02000274">
    <property type="protein sequence ID" value="PWF43933.1"/>
    <property type="molecule type" value="Genomic_DNA"/>
</dbReference>
<dbReference type="SUPFAM" id="SSF53335">
    <property type="entry name" value="S-adenosyl-L-methionine-dependent methyltransferases"/>
    <property type="match status" value="1"/>
</dbReference>
<evidence type="ECO:0000313" key="2">
    <source>
        <dbReference type="EMBL" id="PWF43933.1"/>
    </source>
</evidence>
<reference evidence="2 3" key="1">
    <citation type="submission" date="2018-04" db="EMBL/GenBank/DDBJ databases">
        <title>Massilia violaceinigra sp. nov., a novel purple-pigmented bacterium isolated from Tianshan glacier, Xinjiang, China.</title>
        <authorList>
            <person name="Wang H."/>
        </authorList>
    </citation>
    <scope>NUCLEOTIDE SEQUENCE [LARGE SCALE GENOMIC DNA]</scope>
    <source>
        <strain evidence="2 3">B448-2</strain>
    </source>
</reference>
<evidence type="ECO:0000259" key="1">
    <source>
        <dbReference type="Pfam" id="PF13649"/>
    </source>
</evidence>
<dbReference type="PANTHER" id="PTHR11006:SF53">
    <property type="entry name" value="PROTEIN ARGININE N-METHYLTRANSFERASE 3"/>
    <property type="match status" value="1"/>
</dbReference>
<keyword evidence="3" id="KW-1185">Reference proteome</keyword>
<accession>A0A2U2HG77</accession>
<dbReference type="InterPro" id="IPR025799">
    <property type="entry name" value="Arg_MeTrfase"/>
</dbReference>
<dbReference type="OrthoDB" id="154490at2"/>
<gene>
    <name evidence="2" type="ORF">C7C56_020220</name>
</gene>
<name>A0A2U2HG77_9BURK</name>
<dbReference type="InterPro" id="IPR029063">
    <property type="entry name" value="SAM-dependent_MTases_sf"/>
</dbReference>
<evidence type="ECO:0000313" key="3">
    <source>
        <dbReference type="Proteomes" id="UP000241421"/>
    </source>
</evidence>
<dbReference type="PANTHER" id="PTHR11006">
    <property type="entry name" value="PROTEIN ARGININE N-METHYLTRANSFERASE"/>
    <property type="match status" value="1"/>
</dbReference>
<dbReference type="CDD" id="cd02440">
    <property type="entry name" value="AdoMet_MTases"/>
    <property type="match status" value="1"/>
</dbReference>
<sequence length="306" mass="33654">MLEEQEIESCYLGQFIPAHYHHNMLMDQQRMRGFKAAIDYAVRPGAVVLELGGGTGVLSWFAAAKAARVYCVEFNPDLVAASRKSLALNPDGQRVQVIHADAFEYLPPEPVDLVICEMLHVGLLREKQLELIESFKRRYLAHFGGSLPVFLPEAVIMAVQPVQQEYHFEGFYAPIVQFQQTGVAHPGTLELAGPVVYSIVDFSQANELRIAWEGSMVVDKDGVVNALRFIGKNILAVVQARSSTIDWLNDYMTVPLENPVQVRAGQTLQLAFAYRAGASIAALQTALRAEVVPGAPRPAGDVASYT</sequence>
<proteinExistence type="predicted"/>
<dbReference type="InterPro" id="IPR041698">
    <property type="entry name" value="Methyltransf_25"/>
</dbReference>
<dbReference type="GO" id="GO:0042054">
    <property type="term" value="F:histone methyltransferase activity"/>
    <property type="evidence" value="ECO:0007669"/>
    <property type="project" value="TreeGrafter"/>
</dbReference>
<organism evidence="2 3">
    <name type="scientific">Massilia glaciei</name>
    <dbReference type="NCBI Taxonomy" id="1524097"/>
    <lineage>
        <taxon>Bacteria</taxon>
        <taxon>Pseudomonadati</taxon>
        <taxon>Pseudomonadota</taxon>
        <taxon>Betaproteobacteria</taxon>
        <taxon>Burkholderiales</taxon>
        <taxon>Oxalobacteraceae</taxon>
        <taxon>Telluria group</taxon>
        <taxon>Massilia</taxon>
    </lineage>
</organism>
<protein>
    <submittedName>
        <fullName evidence="2">Methyltransferase domain-containing protein</fullName>
    </submittedName>
</protein>
<keyword evidence="2" id="KW-0489">Methyltransferase</keyword>
<dbReference type="Proteomes" id="UP000241421">
    <property type="component" value="Unassembled WGS sequence"/>
</dbReference>